<evidence type="ECO:0000259" key="2">
    <source>
        <dbReference type="Pfam" id="PF06527"/>
    </source>
</evidence>
<feature type="domain" description="TniQ" evidence="2">
    <location>
        <begin position="20"/>
        <end position="156"/>
    </location>
</feature>
<dbReference type="RefSeq" id="WP_181863174.1">
    <property type="nucleotide sequence ID" value="NZ_JACEQY010000004.1"/>
</dbReference>
<proteinExistence type="predicted"/>
<protein>
    <submittedName>
        <fullName evidence="3">TniQ family protein</fullName>
    </submittedName>
</protein>
<gene>
    <name evidence="3" type="ORF">H1V43_07015</name>
</gene>
<feature type="region of interest" description="Disordered" evidence="1">
    <location>
        <begin position="1"/>
        <end position="21"/>
    </location>
</feature>
<feature type="compositionally biased region" description="Basic residues" evidence="1">
    <location>
        <begin position="1"/>
        <end position="12"/>
    </location>
</feature>
<accession>A0A7W2HEU1</accession>
<evidence type="ECO:0000313" key="4">
    <source>
        <dbReference type="Proteomes" id="UP000586976"/>
    </source>
</evidence>
<dbReference type="InterPro" id="IPR009492">
    <property type="entry name" value="TniQ"/>
</dbReference>
<dbReference type="AlphaFoldDB" id="A0A7W2HEU1"/>
<comment type="caution">
    <text evidence="3">The sequence shown here is derived from an EMBL/GenBank/DDBJ whole genome shotgun (WGS) entry which is preliminary data.</text>
</comment>
<reference evidence="3 4" key="1">
    <citation type="submission" date="2020-07" db="EMBL/GenBank/DDBJ databases">
        <title>Streptomyces isolated from Indian soil.</title>
        <authorList>
            <person name="Mandal S."/>
            <person name="Maiti P.K."/>
        </authorList>
    </citation>
    <scope>NUCLEOTIDE SEQUENCE [LARGE SCALE GENOMIC DNA]</scope>
    <source>
        <strain evidence="3 4">PSKA54</strain>
    </source>
</reference>
<dbReference type="Proteomes" id="UP000586976">
    <property type="component" value="Unassembled WGS sequence"/>
</dbReference>
<evidence type="ECO:0000313" key="3">
    <source>
        <dbReference type="EMBL" id="MBA4861136.1"/>
    </source>
</evidence>
<sequence>MKKTAQKQRQPRRTPAEPVVQPIPGESLTSWIGALAQQQDLDIKPLLRELHLDRLGGLSGAEMRLSDPVVRRMEKLTGVDAERLHAMTLARYAGNALPHLPLFSSDGVAVQQWHKGAWSHHSQARWCPKCLRGNDGPRWLLRWKLPWSFACVDHGVYVVTECQACCDTVQFRQDAPPERTCENWTVEGEWIYSLGEPCGFPLVMCQPVPVSDDSVLALQTRINAWLDGSPTHEDRQLVALAAVLIPLVSPSMVRRGDPLLRYAVRSPRGTSQRQRKGRRPWNDSLRVAAAVYAADQLLRRRYSASEVAEWIADLRLLDHRRTPWRMDMSELAYGPSLRPNPFVEPLVHRGLITLGGWL</sequence>
<evidence type="ECO:0000256" key="1">
    <source>
        <dbReference type="SAM" id="MobiDB-lite"/>
    </source>
</evidence>
<dbReference type="Pfam" id="PF06527">
    <property type="entry name" value="TniQ"/>
    <property type="match status" value="1"/>
</dbReference>
<keyword evidence="4" id="KW-1185">Reference proteome</keyword>
<organism evidence="3 4">
    <name type="scientific">Streptomyces himalayensis subsp. aureolus</name>
    <dbReference type="NCBI Taxonomy" id="2758039"/>
    <lineage>
        <taxon>Bacteria</taxon>
        <taxon>Bacillati</taxon>
        <taxon>Actinomycetota</taxon>
        <taxon>Actinomycetes</taxon>
        <taxon>Kitasatosporales</taxon>
        <taxon>Streptomycetaceae</taxon>
        <taxon>Streptomyces</taxon>
        <taxon>Streptomyces himalayensis</taxon>
    </lineage>
</organism>
<name>A0A7W2HEU1_9ACTN</name>
<dbReference type="EMBL" id="JACEQY010000004">
    <property type="protein sequence ID" value="MBA4861136.1"/>
    <property type="molecule type" value="Genomic_DNA"/>
</dbReference>